<accession>G8JN69</accession>
<evidence type="ECO:0000256" key="7">
    <source>
        <dbReference type="ARBA" id="ARBA00039196"/>
    </source>
</evidence>
<dbReference type="STRING" id="931890.G8JN69"/>
<dbReference type="PROSITE" id="PS00634">
    <property type="entry name" value="RIBOSOMAL_L30"/>
    <property type="match status" value="1"/>
</dbReference>
<dbReference type="HOGENOM" id="CLU_055156_1_0_1"/>
<dbReference type="Proteomes" id="UP000006790">
    <property type="component" value="Chromosome 1"/>
</dbReference>
<dbReference type="Gene3D" id="3.30.1390.20">
    <property type="entry name" value="Ribosomal protein L30, ferredoxin-like fold domain"/>
    <property type="match status" value="1"/>
</dbReference>
<evidence type="ECO:0000256" key="4">
    <source>
        <dbReference type="ARBA" id="ARBA00022884"/>
    </source>
</evidence>
<comment type="subcellular location">
    <subcellularLocation>
        <location evidence="1">Nucleus</location>
        <location evidence="1">Nucleolus</location>
    </subcellularLocation>
</comment>
<dbReference type="eggNOG" id="KOG3184">
    <property type="taxonomic scope" value="Eukaryota"/>
</dbReference>
<evidence type="ECO:0000256" key="5">
    <source>
        <dbReference type="ARBA" id="ARBA00023242"/>
    </source>
</evidence>
<dbReference type="FunCoup" id="G8JN69">
    <property type="interactions" value="393"/>
</dbReference>
<dbReference type="GO" id="GO:0000465">
    <property type="term" value="P:exonucleolytic trimming to generate mature 5'-end of 5.8S rRNA from tricistronic rRNA transcript (SSU-rRNA, 5.8S rRNA, LSU-rRNA)"/>
    <property type="evidence" value="ECO:0007669"/>
    <property type="project" value="EnsemblFungi"/>
</dbReference>
<dbReference type="PANTHER" id="PTHR11524:SF26">
    <property type="entry name" value="RIBOSOME BIOGENESIS PROTEIN RLP7"/>
    <property type="match status" value="1"/>
</dbReference>
<dbReference type="InterPro" id="IPR039699">
    <property type="entry name" value="Ribosomal_uL30"/>
</dbReference>
<evidence type="ECO:0000256" key="1">
    <source>
        <dbReference type="ARBA" id="ARBA00004604"/>
    </source>
</evidence>
<dbReference type="OMA" id="VNGWGPQ"/>
<dbReference type="InParanoid" id="G8JN69"/>
<dbReference type="OrthoDB" id="28644at2759"/>
<feature type="compositionally biased region" description="Basic and acidic residues" evidence="8">
    <location>
        <begin position="19"/>
        <end position="40"/>
    </location>
</feature>
<dbReference type="InterPro" id="IPR018038">
    <property type="entry name" value="Ribosomal_uL30_CS"/>
</dbReference>
<dbReference type="GO" id="GO:0000463">
    <property type="term" value="P:maturation of LSU-rRNA from tricistronic rRNA transcript (SSU-rRNA, 5.8S rRNA, LSU-rRNA)"/>
    <property type="evidence" value="ECO:0007669"/>
    <property type="project" value="EnsemblFungi"/>
</dbReference>
<gene>
    <name evidence="10" type="ordered locus">Ecym_1295</name>
</gene>
<feature type="domain" description="Large ribosomal subunit protein uL30-like ferredoxin-like fold" evidence="9">
    <location>
        <begin position="122"/>
        <end position="174"/>
    </location>
</feature>
<dbReference type="RefSeq" id="XP_003644350.1">
    <property type="nucleotide sequence ID" value="XM_003644302.1"/>
</dbReference>
<evidence type="ECO:0000256" key="8">
    <source>
        <dbReference type="SAM" id="MobiDB-lite"/>
    </source>
</evidence>
<evidence type="ECO:0000259" key="9">
    <source>
        <dbReference type="Pfam" id="PF00327"/>
    </source>
</evidence>
<dbReference type="GeneID" id="11469667"/>
<evidence type="ECO:0000313" key="11">
    <source>
        <dbReference type="Proteomes" id="UP000006790"/>
    </source>
</evidence>
<reference evidence="11" key="1">
    <citation type="journal article" date="2012" name="G3 (Bethesda)">
        <title>Pichia sorbitophila, an interspecies yeast hybrid reveals early steps of genome resolution following polyploidization.</title>
        <authorList>
            <person name="Leh Louis V."/>
            <person name="Despons L."/>
            <person name="Friedrich A."/>
            <person name="Martin T."/>
            <person name="Durrens P."/>
            <person name="Casaregola S."/>
            <person name="Neuveglise C."/>
            <person name="Fairhead C."/>
            <person name="Marck C."/>
            <person name="Cruz J.A."/>
            <person name="Straub M.L."/>
            <person name="Kugler V."/>
            <person name="Sacerdot C."/>
            <person name="Uzunov Z."/>
            <person name="Thierry A."/>
            <person name="Weiss S."/>
            <person name="Bleykasten C."/>
            <person name="De Montigny J."/>
            <person name="Jacques N."/>
            <person name="Jung P."/>
            <person name="Lemaire M."/>
            <person name="Mallet S."/>
            <person name="Morel G."/>
            <person name="Richard G.F."/>
            <person name="Sarkar A."/>
            <person name="Savel G."/>
            <person name="Schacherer J."/>
            <person name="Seret M.L."/>
            <person name="Talla E."/>
            <person name="Samson G."/>
            <person name="Jubin C."/>
            <person name="Poulain J."/>
            <person name="Vacherie B."/>
            <person name="Barbe V."/>
            <person name="Pelletier E."/>
            <person name="Sherman D.J."/>
            <person name="Westhof E."/>
            <person name="Weissenbach J."/>
            <person name="Baret P.V."/>
            <person name="Wincker P."/>
            <person name="Gaillardin C."/>
            <person name="Dujon B."/>
            <person name="Souciet J.L."/>
        </authorList>
    </citation>
    <scope>NUCLEOTIDE SEQUENCE [LARGE SCALE GENOMIC DNA]</scope>
    <source>
        <strain evidence="11">CBS 270.75 / DBVPG 7215 / KCTC 17166 / NRRL Y-17582</strain>
    </source>
</reference>
<comment type="similarity">
    <text evidence="2">Belongs to the universal ribosomal protein uL30 family.</text>
</comment>
<name>G8JN69_ERECY</name>
<dbReference type="PANTHER" id="PTHR11524">
    <property type="entry name" value="60S RIBOSOMAL PROTEIN L7"/>
    <property type="match status" value="1"/>
</dbReference>
<dbReference type="GO" id="GO:0022625">
    <property type="term" value="C:cytosolic large ribosomal subunit"/>
    <property type="evidence" value="ECO:0007669"/>
    <property type="project" value="TreeGrafter"/>
</dbReference>
<dbReference type="GO" id="GO:0030687">
    <property type="term" value="C:preribosome, large subunit precursor"/>
    <property type="evidence" value="ECO:0007669"/>
    <property type="project" value="EnsemblFungi"/>
</dbReference>
<dbReference type="CDD" id="cd01657">
    <property type="entry name" value="Ribosomal_L7_archeal_euk"/>
    <property type="match status" value="1"/>
</dbReference>
<evidence type="ECO:0000313" key="10">
    <source>
        <dbReference type="EMBL" id="AET37533.1"/>
    </source>
</evidence>
<dbReference type="GO" id="GO:0005730">
    <property type="term" value="C:nucleolus"/>
    <property type="evidence" value="ECO:0007669"/>
    <property type="project" value="UniProtKB-SubCell"/>
</dbReference>
<proteinExistence type="inferred from homology"/>
<dbReference type="InterPro" id="IPR036919">
    <property type="entry name" value="Ribo_uL30_ferredoxin-like_sf"/>
</dbReference>
<sequence>MSTQLNSNPEILLRKRRNADRTRLEKQELAKKKKELADKQRRQKKGKFVRAEAIVSTSIATEREKERIKRVSKLEHKKVRADVSHVASTKDFILHVTESAEEEGEDGLVREKVEYFGEEILLFIIRVKGPTAVNIPQKAFKVLSILRLVELNTGVFIKLTKEVFPLLKIIAPYVVIGRPSLKSIRSLIQKRSRILYQKPDEEQPTEIVLNDNNIVEEKLGNEGILCVEDIIHEVATMGEAFSKCNHFLLPFKLNREVSGFTAMSKLQKLKQREIDSKKHRLSNAATAPIIQVDIDVMIEKLN</sequence>
<keyword evidence="11" id="KW-1185">Reference proteome</keyword>
<organism evidence="10 11">
    <name type="scientific">Eremothecium cymbalariae (strain CBS 270.75 / DBVPG 7215 / KCTC 17166 / NRRL Y-17582)</name>
    <name type="common">Yeast</name>
    <dbReference type="NCBI Taxonomy" id="931890"/>
    <lineage>
        <taxon>Eukaryota</taxon>
        <taxon>Fungi</taxon>
        <taxon>Dikarya</taxon>
        <taxon>Ascomycota</taxon>
        <taxon>Saccharomycotina</taxon>
        <taxon>Saccharomycetes</taxon>
        <taxon>Saccharomycetales</taxon>
        <taxon>Saccharomycetaceae</taxon>
        <taxon>Eremothecium</taxon>
    </lineage>
</organism>
<keyword evidence="5" id="KW-0539">Nucleus</keyword>
<dbReference type="SUPFAM" id="SSF55129">
    <property type="entry name" value="Ribosomal protein L30p/L7e"/>
    <property type="match status" value="1"/>
</dbReference>
<dbReference type="EMBL" id="CP002497">
    <property type="protein sequence ID" value="AET37533.1"/>
    <property type="molecule type" value="Genomic_DNA"/>
</dbReference>
<dbReference type="AlphaFoldDB" id="G8JN69"/>
<keyword evidence="3" id="KW-0690">Ribosome biogenesis</keyword>
<comment type="function">
    <text evidence="6">Involved in the biogenesis of the 60S ribosomal subunit. May act as a specificity factor that binds precursor rRNAs and tethers the enzymes that carry out the early 5' to 3' exonucleolytic reactions that generate the mature rRNAs.</text>
</comment>
<keyword evidence="4" id="KW-0694">RNA-binding</keyword>
<evidence type="ECO:0000256" key="3">
    <source>
        <dbReference type="ARBA" id="ARBA00022517"/>
    </source>
</evidence>
<dbReference type="GO" id="GO:0003735">
    <property type="term" value="F:structural constituent of ribosome"/>
    <property type="evidence" value="ECO:0007669"/>
    <property type="project" value="TreeGrafter"/>
</dbReference>
<evidence type="ECO:0000256" key="6">
    <source>
        <dbReference type="ARBA" id="ARBA00037037"/>
    </source>
</evidence>
<dbReference type="KEGG" id="erc:Ecym_1295"/>
<dbReference type="InterPro" id="IPR035808">
    <property type="entry name" value="Ribosomal_uL30_euk_arc"/>
</dbReference>
<feature type="region of interest" description="Disordered" evidence="8">
    <location>
        <begin position="1"/>
        <end position="46"/>
    </location>
</feature>
<evidence type="ECO:0000256" key="2">
    <source>
        <dbReference type="ARBA" id="ARBA00007594"/>
    </source>
</evidence>
<dbReference type="GO" id="GO:0042134">
    <property type="term" value="F:rRNA primary transcript binding"/>
    <property type="evidence" value="ECO:0007669"/>
    <property type="project" value="EnsemblFungi"/>
</dbReference>
<dbReference type="InterPro" id="IPR016082">
    <property type="entry name" value="Ribosomal_uL30_ferredoxin-like"/>
</dbReference>
<dbReference type="Pfam" id="PF00327">
    <property type="entry name" value="Ribosomal_L30"/>
    <property type="match status" value="1"/>
</dbReference>
<protein>
    <recommendedName>
        <fullName evidence="7">Ribosome biogenesis protein RLP7</fullName>
    </recommendedName>
</protein>